<protein>
    <submittedName>
        <fullName evidence="3">VanZ family protein</fullName>
    </submittedName>
</protein>
<name>A0A426DSR5_9FIRM</name>
<keyword evidence="4" id="KW-1185">Reference proteome</keyword>
<dbReference type="Proteomes" id="UP000274920">
    <property type="component" value="Unassembled WGS sequence"/>
</dbReference>
<reference evidence="3" key="1">
    <citation type="submission" date="2018-10" db="EMBL/GenBank/DDBJ databases">
        <title>Schaedlerella arabinophila gen. nov. sp. nov., isolated from the mouse intestinal tract and comparative analysis with the genome of the closely related altered Schaedler flora strain ASF502.</title>
        <authorList>
            <person name="Miyake S."/>
            <person name="Soh M."/>
            <person name="Seedorf H."/>
        </authorList>
    </citation>
    <scope>NUCLEOTIDE SEQUENCE [LARGE SCALE GENOMIC DNA]</scope>
    <source>
        <strain evidence="3">DSM 106076</strain>
    </source>
</reference>
<dbReference type="PANTHER" id="PTHR36834">
    <property type="entry name" value="MEMBRANE PROTEIN-RELATED"/>
    <property type="match status" value="1"/>
</dbReference>
<evidence type="ECO:0000313" key="4">
    <source>
        <dbReference type="Proteomes" id="UP000274920"/>
    </source>
</evidence>
<evidence type="ECO:0000256" key="1">
    <source>
        <dbReference type="SAM" id="Phobius"/>
    </source>
</evidence>
<dbReference type="AlphaFoldDB" id="A0A426DSR5"/>
<evidence type="ECO:0000313" key="3">
    <source>
        <dbReference type="EMBL" id="RRK36979.1"/>
    </source>
</evidence>
<feature type="transmembrane region" description="Helical" evidence="1">
    <location>
        <begin position="149"/>
        <end position="170"/>
    </location>
</feature>
<dbReference type="EMBL" id="RHJS01000001">
    <property type="protein sequence ID" value="RRK36979.1"/>
    <property type="molecule type" value="Genomic_DNA"/>
</dbReference>
<keyword evidence="1" id="KW-0472">Membrane</keyword>
<feature type="transmembrane region" description="Helical" evidence="1">
    <location>
        <begin position="7"/>
        <end position="29"/>
    </location>
</feature>
<feature type="domain" description="VanZ-like" evidence="2">
    <location>
        <begin position="17"/>
        <end position="134"/>
    </location>
</feature>
<organism evidence="3 4">
    <name type="scientific">Schaedlerella arabinosiphila</name>
    <dbReference type="NCBI Taxonomy" id="2044587"/>
    <lineage>
        <taxon>Bacteria</taxon>
        <taxon>Bacillati</taxon>
        <taxon>Bacillota</taxon>
        <taxon>Clostridia</taxon>
        <taxon>Lachnospirales</taxon>
        <taxon>Lachnospiraceae</taxon>
        <taxon>Schaedlerella</taxon>
    </lineage>
</organism>
<comment type="caution">
    <text evidence="3">The sequence shown here is derived from an EMBL/GenBank/DDBJ whole genome shotgun (WGS) entry which is preliminary data.</text>
</comment>
<dbReference type="PANTHER" id="PTHR36834:SF2">
    <property type="entry name" value="MEMBRANE PROTEIN"/>
    <property type="match status" value="1"/>
</dbReference>
<evidence type="ECO:0000259" key="2">
    <source>
        <dbReference type="Pfam" id="PF04892"/>
    </source>
</evidence>
<keyword evidence="1" id="KW-0812">Transmembrane</keyword>
<sequence>MKKKKRAGINCLVPFLFAVYMVLLVWIILFKLQLSIHDLDTVRNINLIPFHYENEIGMNFHLKEVLENIGIFIPFGIYLCMFRHESNFKRKFILILSTSLILEIFQYILAVGGTDITDLITNTCGGMIGIGLYWSAAKIFRGKKRADTVITVVAAIVTAVVVGGVSVLLISN</sequence>
<gene>
    <name evidence="3" type="ORF">EBB54_00520</name>
</gene>
<keyword evidence="1" id="KW-1133">Transmembrane helix</keyword>
<dbReference type="RefSeq" id="WP_125125918.1">
    <property type="nucleotide sequence ID" value="NZ_RHJS01000001.1"/>
</dbReference>
<accession>A0A426DSR5</accession>
<feature type="transmembrane region" description="Helical" evidence="1">
    <location>
        <begin position="93"/>
        <end position="113"/>
    </location>
</feature>
<dbReference type="InterPro" id="IPR006976">
    <property type="entry name" value="VanZ-like"/>
</dbReference>
<dbReference type="Pfam" id="PF04892">
    <property type="entry name" value="VanZ"/>
    <property type="match status" value="1"/>
</dbReference>
<dbReference type="InterPro" id="IPR053150">
    <property type="entry name" value="Teicoplanin_resist-assoc"/>
</dbReference>
<feature type="transmembrane region" description="Helical" evidence="1">
    <location>
        <begin position="65"/>
        <end position="81"/>
    </location>
</feature>
<proteinExistence type="predicted"/>
<feature type="transmembrane region" description="Helical" evidence="1">
    <location>
        <begin position="119"/>
        <end position="137"/>
    </location>
</feature>